<dbReference type="InterPro" id="IPR000742">
    <property type="entry name" value="EGF"/>
</dbReference>
<dbReference type="AlphaFoldDB" id="A0A8S3QK65"/>
<sequence length="274" mass="29800">MDSIKILSLDNMGIRMCIREGMRVKSCNGINYWNDGLQCTLLSVSLGDHLIDSPGHVYTDLDSWTMDSDSCWPNPCPDGTKCALYKSNGYVCLLYDPVPNPCEPNPCYNAGTCTELTGDTFSCDCNPAWTGESCDEFISECSLGGGTCDKVDSCGGPHSTDGCSHSLNDVCCFDESYGRDGVWPGYYVYADEQYPWSMSIQFDRNSITGGGSDDVGTFTINGSWNPLSKDINFVKAYTAHTVSYTGQVTADVCTMYGQYQVGSTTGAFNMTICT</sequence>
<comment type="caution">
    <text evidence="6">The sequence shown here is derived from an EMBL/GenBank/DDBJ whole genome shotgun (WGS) entry which is preliminary data.</text>
</comment>
<dbReference type="FunFam" id="2.10.25.10:FF:000095">
    <property type="entry name" value="Notch, isoform B"/>
    <property type="match status" value="1"/>
</dbReference>
<dbReference type="PROSITE" id="PS50026">
    <property type="entry name" value="EGF_3"/>
    <property type="match status" value="1"/>
</dbReference>
<dbReference type="SMART" id="SM00181">
    <property type="entry name" value="EGF"/>
    <property type="match status" value="1"/>
</dbReference>
<dbReference type="PROSITE" id="PS00022">
    <property type="entry name" value="EGF_1"/>
    <property type="match status" value="1"/>
</dbReference>
<evidence type="ECO:0000259" key="5">
    <source>
        <dbReference type="PROSITE" id="PS50026"/>
    </source>
</evidence>
<dbReference type="CDD" id="cd00054">
    <property type="entry name" value="EGF_CA"/>
    <property type="match status" value="1"/>
</dbReference>
<evidence type="ECO:0000313" key="7">
    <source>
        <dbReference type="Proteomes" id="UP000683360"/>
    </source>
</evidence>
<dbReference type="Gene3D" id="2.10.25.10">
    <property type="entry name" value="Laminin"/>
    <property type="match status" value="1"/>
</dbReference>
<dbReference type="EMBL" id="CAJPWZ010000470">
    <property type="protein sequence ID" value="CAG2194089.1"/>
    <property type="molecule type" value="Genomic_DNA"/>
</dbReference>
<protein>
    <submittedName>
        <fullName evidence="6">JAG1</fullName>
    </submittedName>
</protein>
<keyword evidence="7" id="KW-1185">Reference proteome</keyword>
<feature type="disulfide bond" evidence="4">
    <location>
        <begin position="125"/>
        <end position="134"/>
    </location>
</feature>
<reference evidence="6" key="1">
    <citation type="submission" date="2021-03" db="EMBL/GenBank/DDBJ databases">
        <authorList>
            <person name="Bekaert M."/>
        </authorList>
    </citation>
    <scope>NUCLEOTIDE SEQUENCE</scope>
</reference>
<comment type="caution">
    <text evidence="4">Lacks conserved residue(s) required for the propagation of feature annotation.</text>
</comment>
<accession>A0A8S3QK65</accession>
<evidence type="ECO:0000256" key="1">
    <source>
        <dbReference type="ARBA" id="ARBA00022536"/>
    </source>
</evidence>
<dbReference type="SUPFAM" id="SSF57196">
    <property type="entry name" value="EGF/Laminin"/>
    <property type="match status" value="1"/>
</dbReference>
<keyword evidence="3 4" id="KW-1015">Disulfide bond</keyword>
<dbReference type="OrthoDB" id="10016170at2759"/>
<keyword evidence="1 4" id="KW-0245">EGF-like domain</keyword>
<organism evidence="6 7">
    <name type="scientific">Mytilus edulis</name>
    <name type="common">Blue mussel</name>
    <dbReference type="NCBI Taxonomy" id="6550"/>
    <lineage>
        <taxon>Eukaryota</taxon>
        <taxon>Metazoa</taxon>
        <taxon>Spiralia</taxon>
        <taxon>Lophotrochozoa</taxon>
        <taxon>Mollusca</taxon>
        <taxon>Bivalvia</taxon>
        <taxon>Autobranchia</taxon>
        <taxon>Pteriomorphia</taxon>
        <taxon>Mytilida</taxon>
        <taxon>Mytiloidea</taxon>
        <taxon>Mytilidae</taxon>
        <taxon>Mytilinae</taxon>
        <taxon>Mytilus</taxon>
    </lineage>
</organism>
<name>A0A8S3QK65_MYTED</name>
<feature type="domain" description="EGF-like" evidence="5">
    <location>
        <begin position="98"/>
        <end position="135"/>
    </location>
</feature>
<evidence type="ECO:0000256" key="4">
    <source>
        <dbReference type="PROSITE-ProRule" id="PRU00076"/>
    </source>
</evidence>
<dbReference type="Proteomes" id="UP000683360">
    <property type="component" value="Unassembled WGS sequence"/>
</dbReference>
<proteinExistence type="predicted"/>
<evidence type="ECO:0000313" key="6">
    <source>
        <dbReference type="EMBL" id="CAG2194089.1"/>
    </source>
</evidence>
<gene>
    <name evidence="6" type="ORF">MEDL_9205</name>
</gene>
<evidence type="ECO:0000256" key="3">
    <source>
        <dbReference type="ARBA" id="ARBA00023157"/>
    </source>
</evidence>
<evidence type="ECO:0000256" key="2">
    <source>
        <dbReference type="ARBA" id="ARBA00022737"/>
    </source>
</evidence>
<keyword evidence="2" id="KW-0677">Repeat</keyword>